<keyword evidence="3" id="KW-1185">Reference proteome</keyword>
<feature type="compositionally biased region" description="Polar residues" evidence="1">
    <location>
        <begin position="271"/>
        <end position="280"/>
    </location>
</feature>
<gene>
    <name evidence="2" type="ORF">N1851_021564</name>
</gene>
<feature type="compositionally biased region" description="Acidic residues" evidence="1">
    <location>
        <begin position="214"/>
        <end position="229"/>
    </location>
</feature>
<evidence type="ECO:0000313" key="2">
    <source>
        <dbReference type="EMBL" id="KAK0141425.1"/>
    </source>
</evidence>
<name>A0AA47NY13_MERPO</name>
<dbReference type="Proteomes" id="UP001174136">
    <property type="component" value="Unassembled WGS sequence"/>
</dbReference>
<feature type="compositionally biased region" description="Basic and acidic residues" evidence="1">
    <location>
        <begin position="247"/>
        <end position="265"/>
    </location>
</feature>
<feature type="region of interest" description="Disordered" evidence="1">
    <location>
        <begin position="166"/>
        <end position="280"/>
    </location>
</feature>
<evidence type="ECO:0000256" key="1">
    <source>
        <dbReference type="SAM" id="MobiDB-lite"/>
    </source>
</evidence>
<accession>A0AA47NY13</accession>
<feature type="compositionally biased region" description="Basic and acidic residues" evidence="1">
    <location>
        <begin position="180"/>
        <end position="191"/>
    </location>
</feature>
<feature type="compositionally biased region" description="Polar residues" evidence="1">
    <location>
        <begin position="166"/>
        <end position="177"/>
    </location>
</feature>
<comment type="caution">
    <text evidence="2">The sequence shown here is derived from an EMBL/GenBank/DDBJ whole genome shotgun (WGS) entry which is preliminary data.</text>
</comment>
<dbReference type="AlphaFoldDB" id="A0AA47NY13"/>
<organism evidence="2 3">
    <name type="scientific">Merluccius polli</name>
    <name type="common">Benguela hake</name>
    <name type="synonym">Merluccius cadenati</name>
    <dbReference type="NCBI Taxonomy" id="89951"/>
    <lineage>
        <taxon>Eukaryota</taxon>
        <taxon>Metazoa</taxon>
        <taxon>Chordata</taxon>
        <taxon>Craniata</taxon>
        <taxon>Vertebrata</taxon>
        <taxon>Euteleostomi</taxon>
        <taxon>Actinopterygii</taxon>
        <taxon>Neopterygii</taxon>
        <taxon>Teleostei</taxon>
        <taxon>Neoteleostei</taxon>
        <taxon>Acanthomorphata</taxon>
        <taxon>Zeiogadaria</taxon>
        <taxon>Gadariae</taxon>
        <taxon>Gadiformes</taxon>
        <taxon>Gadoidei</taxon>
        <taxon>Merlucciidae</taxon>
        <taxon>Merluccius</taxon>
    </lineage>
</organism>
<sequence length="280" mass="31379">MILLEHKKPQIAGSRTVLVVDTRRVPPPLLLLLLLLWKGAAPSAAVVALLVASACVACHHSNGHVQVCWADTRTGGETVRRRRAHWRPMDDEEEDMALQPIISQQHWGSAPYRDFKTDEVSGQHIPFAKQPLLRRHADGPLGIDLNPQHCGSRAQSCTLLHGKSGLQSCPVTSSSCPHSEPMEDRGERQALVEEEEEEAEEEEREEQQQQQQEEQAEDKEENDGGDEEDHGSAERPGERVGVSVEVEIGRRLREIGDQFDHDHAELVSLPNRRNAQQQRI</sequence>
<proteinExistence type="predicted"/>
<evidence type="ECO:0000313" key="3">
    <source>
        <dbReference type="Proteomes" id="UP001174136"/>
    </source>
</evidence>
<reference evidence="2" key="1">
    <citation type="journal article" date="2023" name="Front. Mar. Sci.">
        <title>A new Merluccius polli reference genome to investigate the effects of global change in West African waters.</title>
        <authorList>
            <person name="Mateo J.L."/>
            <person name="Blanco-Fernandez C."/>
            <person name="Garcia-Vazquez E."/>
            <person name="Machado-Schiaffino G."/>
        </authorList>
    </citation>
    <scope>NUCLEOTIDE SEQUENCE</scope>
    <source>
        <strain evidence="2">C29</strain>
        <tissue evidence="2">Fin</tissue>
    </source>
</reference>
<protein>
    <submittedName>
        <fullName evidence="2">Uncharacterized protein</fullName>
    </submittedName>
</protein>
<dbReference type="EMBL" id="JAOPHQ010003871">
    <property type="protein sequence ID" value="KAK0141425.1"/>
    <property type="molecule type" value="Genomic_DNA"/>
</dbReference>
<feature type="compositionally biased region" description="Acidic residues" evidence="1">
    <location>
        <begin position="192"/>
        <end position="205"/>
    </location>
</feature>